<protein>
    <submittedName>
        <fullName evidence="3">Serine/threonine-protein kinase pkn1</fullName>
        <ecNumber evidence="3">2.7.11.1</ecNumber>
    </submittedName>
</protein>
<dbReference type="GO" id="GO:0004674">
    <property type="term" value="F:protein serine/threonine kinase activity"/>
    <property type="evidence" value="ECO:0007669"/>
    <property type="project" value="UniProtKB-EC"/>
</dbReference>
<dbReference type="AlphaFoldDB" id="A0A1W6LLT2"/>
<dbReference type="Gene3D" id="2.120.10.10">
    <property type="match status" value="1"/>
</dbReference>
<dbReference type="EMBL" id="CP021023">
    <property type="protein sequence ID" value="ARN56721.1"/>
    <property type="molecule type" value="Genomic_DNA"/>
</dbReference>
<dbReference type="InterPro" id="IPR016187">
    <property type="entry name" value="CTDL_fold"/>
</dbReference>
<dbReference type="CDD" id="cd15482">
    <property type="entry name" value="Sialidase_non-viral"/>
    <property type="match status" value="1"/>
</dbReference>
<dbReference type="STRING" id="1941349.STSP1_01111"/>
<dbReference type="InterPro" id="IPR051043">
    <property type="entry name" value="Sulfatase_Mod_Factor_Kinase"/>
</dbReference>
<accession>A0A1W6LLT2</accession>
<organism evidence="3 4">
    <name type="scientific">Sedimentisphaera salicampi</name>
    <dbReference type="NCBI Taxonomy" id="1941349"/>
    <lineage>
        <taxon>Bacteria</taxon>
        <taxon>Pseudomonadati</taxon>
        <taxon>Planctomycetota</taxon>
        <taxon>Phycisphaerae</taxon>
        <taxon>Sedimentisphaerales</taxon>
        <taxon>Sedimentisphaeraceae</taxon>
        <taxon>Sedimentisphaera</taxon>
    </lineage>
</organism>
<gene>
    <name evidence="3" type="primary">pkn1_4</name>
    <name evidence="3" type="ORF">STSP1_01111</name>
</gene>
<reference evidence="4" key="1">
    <citation type="submission" date="2017-04" db="EMBL/GenBank/DDBJ databases">
        <title>Comparative genomics and description of representatives of a novel lineage of planctomycetes thriving in anoxic sediments.</title>
        <authorList>
            <person name="Spring S."/>
            <person name="Bunk B."/>
            <person name="Sproer C."/>
        </authorList>
    </citation>
    <scope>NUCLEOTIDE SEQUENCE [LARGE SCALE GENOMIC DNA]</scope>
    <source>
        <strain evidence="4">ST-PulAB-D4</strain>
    </source>
</reference>
<dbReference type="SUPFAM" id="SSF56436">
    <property type="entry name" value="C-type lectin-like"/>
    <property type="match status" value="1"/>
</dbReference>
<feature type="domain" description="Sialidase" evidence="2">
    <location>
        <begin position="335"/>
        <end position="663"/>
    </location>
</feature>
<dbReference type="SUPFAM" id="SSF50939">
    <property type="entry name" value="Sialidases"/>
    <property type="match status" value="1"/>
</dbReference>
<dbReference type="PANTHER" id="PTHR23150">
    <property type="entry name" value="SULFATASE MODIFYING FACTOR 1, 2"/>
    <property type="match status" value="1"/>
</dbReference>
<dbReference type="InterPro" id="IPR036278">
    <property type="entry name" value="Sialidase_sf"/>
</dbReference>
<name>A0A1W6LLT2_9BACT</name>
<dbReference type="GO" id="GO:0120147">
    <property type="term" value="F:formylglycine-generating oxidase activity"/>
    <property type="evidence" value="ECO:0007669"/>
    <property type="project" value="TreeGrafter"/>
</dbReference>
<dbReference type="Gene3D" id="3.90.1580.10">
    <property type="entry name" value="paralog of FGE (formylglycine-generating enzyme)"/>
    <property type="match status" value="1"/>
</dbReference>
<dbReference type="InterPro" id="IPR042095">
    <property type="entry name" value="SUMF_sf"/>
</dbReference>
<feature type="domain" description="Sulfatase-modifying factor enzyme-like" evidence="1">
    <location>
        <begin position="41"/>
        <end position="262"/>
    </location>
</feature>
<evidence type="ECO:0000259" key="2">
    <source>
        <dbReference type="Pfam" id="PF13088"/>
    </source>
</evidence>
<proteinExistence type="predicted"/>
<dbReference type="InterPro" id="IPR011040">
    <property type="entry name" value="Sialidase"/>
</dbReference>
<keyword evidence="3" id="KW-0418">Kinase</keyword>
<sequence>MMFSNQFSFLLFLITAYLAVITLSFAGQDNGEAFENSLGMEMVSIPEGSFMMGEGKGDYGWDELPVHKVKISSSFYMSATEVTNAQYEQFDPSHKKLRGKKGFSTEDDEAVIFVSWEQAGEFCEWLSEKEGKPYRLPTEAEWEYACRAGTKTSFSTGSSLPKAYHKNQQHMRTYKPVGLEVGQTPANPWGLYDMHGNVEEWCWDWYGEYPEEKQIDPVGREGGIMKVTRGGSHSTDPYYLRSANRMGTLPEDTSWLIGFRVVMAEFPGSEPLPQTEKSRCLKTDSQKDYDWSNGPDQTEPYFEGPIQYLRRPAENDGEPFYSHNHCPSITWCDNGDLLAVWFSTKSEKDRDMVILSSRLRAGSSQWERASLFYKAPDRNMTGSSLFNDGNGTLYHFNGLDVAYHWRHLAITLRTSTDNGSTWSRPRLISPEHGFRNQVISGTIMTSDGVMVQACDAGSGGSDGTAVHISTDHGKTWTDPAIPQMDGREPEYKQGNTGYNIAGIHAGVAELSNGNLMAFGRSNNINGYMPCSISEDMGKTWKYSASEFPPISSGQRLVLMRLDEGPLLFVSFTDTRKSKEEGWPCLKGMLMKDAEGNEHCMCGMYAALSFDEGKSWPVKKLITAGDPPREIYGAGWTGKFTMDQRHAEPGGYLAATQTPDGVIHLISSAQHYRFNLAWLREPMVIDEE</sequence>
<dbReference type="Pfam" id="PF03781">
    <property type="entry name" value="FGE-sulfatase"/>
    <property type="match status" value="1"/>
</dbReference>
<dbReference type="EC" id="2.7.11.1" evidence="3"/>
<dbReference type="InterPro" id="IPR005532">
    <property type="entry name" value="SUMF_dom"/>
</dbReference>
<dbReference type="PANTHER" id="PTHR23150:SF19">
    <property type="entry name" value="FORMYLGLYCINE-GENERATING ENZYME"/>
    <property type="match status" value="1"/>
</dbReference>
<dbReference type="Proteomes" id="UP000193334">
    <property type="component" value="Chromosome"/>
</dbReference>
<evidence type="ECO:0000313" key="3">
    <source>
        <dbReference type="EMBL" id="ARN56721.1"/>
    </source>
</evidence>
<evidence type="ECO:0000259" key="1">
    <source>
        <dbReference type="Pfam" id="PF03781"/>
    </source>
</evidence>
<dbReference type="Pfam" id="PF13088">
    <property type="entry name" value="BNR_2"/>
    <property type="match status" value="1"/>
</dbReference>
<dbReference type="KEGG" id="pbp:STSP1_01111"/>
<evidence type="ECO:0000313" key="4">
    <source>
        <dbReference type="Proteomes" id="UP000193334"/>
    </source>
</evidence>
<keyword evidence="3" id="KW-0808">Transferase</keyword>
<keyword evidence="4" id="KW-1185">Reference proteome</keyword>